<dbReference type="AlphaFoldDB" id="G2TID7"/>
<organism evidence="1 2">
    <name type="scientific">Heyndrickxia coagulans 36D1</name>
    <dbReference type="NCBI Taxonomy" id="345219"/>
    <lineage>
        <taxon>Bacteria</taxon>
        <taxon>Bacillati</taxon>
        <taxon>Bacillota</taxon>
        <taxon>Bacilli</taxon>
        <taxon>Bacillales</taxon>
        <taxon>Bacillaceae</taxon>
        <taxon>Heyndrickxia</taxon>
    </lineage>
</organism>
<protein>
    <submittedName>
        <fullName evidence="1">Uncharacterized protein</fullName>
    </submittedName>
</protein>
<evidence type="ECO:0000313" key="2">
    <source>
        <dbReference type="Proteomes" id="UP000009283"/>
    </source>
</evidence>
<name>G2TID7_HEYCO</name>
<sequence>MFTDHPMGLRAQRAVKINPDRLGVRVHRRSSPLKSFYCYGRTNQKALASAGTIFMLLFLYLTKEELYFLNQLCFHLTCQVVNH</sequence>
<evidence type="ECO:0000313" key="1">
    <source>
        <dbReference type="EMBL" id="AEP00412.1"/>
    </source>
</evidence>
<gene>
    <name evidence="1" type="ORF">Bcoa_1198</name>
</gene>
<dbReference type="KEGG" id="bag:Bcoa_1198"/>
<dbReference type="Proteomes" id="UP000009283">
    <property type="component" value="Chromosome"/>
</dbReference>
<dbReference type="HOGENOM" id="CLU_2535547_0_0_9"/>
<accession>G2TID7</accession>
<reference evidence="1 2" key="1">
    <citation type="journal article" date="2011" name="Stand. Genomic Sci.">
        <title>Complete Genome Sequence of a thermotolerant sporogenic lactic acid bacterium, Bacillus coagulans strain 36D1.</title>
        <authorList>
            <person name="Rhee M.S."/>
            <person name="Moritz B.E."/>
            <person name="Xie G."/>
            <person name="Glavina Del Rio T."/>
            <person name="Dalin E."/>
            <person name="Tice H."/>
            <person name="Bruce D."/>
            <person name="Goodwin L."/>
            <person name="Chertkov O."/>
            <person name="Brettin T."/>
            <person name="Han C."/>
            <person name="Detter C."/>
            <person name="Pitluck S."/>
            <person name="Land M.L."/>
            <person name="Patel M."/>
            <person name="Ou M."/>
            <person name="Harbrucker R."/>
            <person name="Ingram L.O."/>
            <person name="Shanmugam K.T."/>
        </authorList>
    </citation>
    <scope>NUCLEOTIDE SEQUENCE [LARGE SCALE GENOMIC DNA]</scope>
    <source>
        <strain evidence="1 2">36D1</strain>
    </source>
</reference>
<proteinExistence type="predicted"/>
<dbReference type="EMBL" id="CP003056">
    <property type="protein sequence ID" value="AEP00412.1"/>
    <property type="molecule type" value="Genomic_DNA"/>
</dbReference>